<organism evidence="1 2">
    <name type="scientific">Nipponia nippon</name>
    <name type="common">Crested ibis</name>
    <name type="synonym">Ibis nippon</name>
    <dbReference type="NCBI Taxonomy" id="128390"/>
    <lineage>
        <taxon>Eukaryota</taxon>
        <taxon>Metazoa</taxon>
        <taxon>Chordata</taxon>
        <taxon>Craniata</taxon>
        <taxon>Vertebrata</taxon>
        <taxon>Euteleostomi</taxon>
        <taxon>Archelosauria</taxon>
        <taxon>Archosauria</taxon>
        <taxon>Dinosauria</taxon>
        <taxon>Saurischia</taxon>
        <taxon>Theropoda</taxon>
        <taxon>Coelurosauria</taxon>
        <taxon>Aves</taxon>
        <taxon>Neognathae</taxon>
        <taxon>Neoaves</taxon>
        <taxon>Aequornithes</taxon>
        <taxon>Pelecaniformes</taxon>
        <taxon>Threskiornithidae</taxon>
        <taxon>Nipponia</taxon>
    </lineage>
</organism>
<reference evidence="1 2" key="1">
    <citation type="submission" date="2014-04" db="EMBL/GenBank/DDBJ databases">
        <title>Genome evolution of avian class.</title>
        <authorList>
            <person name="Zhang G."/>
            <person name="Li C."/>
        </authorList>
    </citation>
    <scope>NUCLEOTIDE SEQUENCE [LARGE SCALE GENOMIC DNA]</scope>
    <source>
        <strain evidence="1">BGI_Y956</strain>
    </source>
</reference>
<sequence>TVRIPVGTVVSSSVVWNYIFYCKNIAVLGRNLFDHVPVCLKA</sequence>
<evidence type="ECO:0000313" key="2">
    <source>
        <dbReference type="Proteomes" id="UP000053283"/>
    </source>
</evidence>
<gene>
    <name evidence="1" type="ORF">Y956_08170</name>
</gene>
<dbReference type="EMBL" id="KL409757">
    <property type="protein sequence ID" value="KFQ91676.1"/>
    <property type="molecule type" value="Genomic_DNA"/>
</dbReference>
<dbReference type="AlphaFoldDB" id="A0A091ULU8"/>
<accession>A0A091ULU8</accession>
<evidence type="ECO:0000313" key="1">
    <source>
        <dbReference type="EMBL" id="KFQ91676.1"/>
    </source>
</evidence>
<feature type="non-terminal residue" evidence="1">
    <location>
        <position position="1"/>
    </location>
</feature>
<protein>
    <submittedName>
        <fullName evidence="1">Uncharacterized protein</fullName>
    </submittedName>
</protein>
<dbReference type="Proteomes" id="UP000053283">
    <property type="component" value="Unassembled WGS sequence"/>
</dbReference>
<feature type="non-terminal residue" evidence="1">
    <location>
        <position position="42"/>
    </location>
</feature>
<keyword evidence="2" id="KW-1185">Reference proteome</keyword>
<name>A0A091ULU8_NIPNI</name>
<proteinExistence type="predicted"/>